<sequence length="235" mass="26403">MLSLFTSCYTSSVDDMELLSPRPVPKTRKRRFSLSLQPTRRLQKTPQVISSPSDFRHEFHLRRDLTHNKDSDLWDLDYWREVIKAKVQEAAEKSAALNAGAAVPPVPRSRPTSMTPPRRKPVPSLELLDEKDSISFQHVSTSSLPGPTRCMTDCSEQTLSCVTEDPQSSPNRPSIDTFSNVSESECHTQSDDSSRETFLVVTPIAEEFESQTREADSTPRKEESPPLMPSISPIS</sequence>
<name>A0A164TRM0_9AGAM</name>
<feature type="compositionally biased region" description="Basic and acidic residues" evidence="1">
    <location>
        <begin position="210"/>
        <end position="224"/>
    </location>
</feature>
<feature type="region of interest" description="Disordered" evidence="1">
    <location>
        <begin position="98"/>
        <end position="123"/>
    </location>
</feature>
<organism evidence="3 4">
    <name type="scientific">Sistotremastrum niveocremeum HHB9708</name>
    <dbReference type="NCBI Taxonomy" id="1314777"/>
    <lineage>
        <taxon>Eukaryota</taxon>
        <taxon>Fungi</taxon>
        <taxon>Dikarya</taxon>
        <taxon>Basidiomycota</taxon>
        <taxon>Agaricomycotina</taxon>
        <taxon>Agaricomycetes</taxon>
        <taxon>Sistotremastrales</taxon>
        <taxon>Sistotremastraceae</taxon>
        <taxon>Sertulicium</taxon>
        <taxon>Sertulicium niveocremeum</taxon>
    </lineage>
</organism>
<gene>
    <name evidence="3" type="ORF">SISNIDRAFT_455808</name>
</gene>
<dbReference type="EMBL" id="KV419410">
    <property type="protein sequence ID" value="KZS92581.1"/>
    <property type="molecule type" value="Genomic_DNA"/>
</dbReference>
<dbReference type="AlphaFoldDB" id="A0A164TRM0"/>
<proteinExistence type="predicted"/>
<evidence type="ECO:0000313" key="3">
    <source>
        <dbReference type="EMBL" id="KZS92581.1"/>
    </source>
</evidence>
<feature type="compositionally biased region" description="Basic and acidic residues" evidence="1">
    <location>
        <begin position="184"/>
        <end position="195"/>
    </location>
</feature>
<evidence type="ECO:0000313" key="4">
    <source>
        <dbReference type="Proteomes" id="UP000076722"/>
    </source>
</evidence>
<keyword evidence="4" id="KW-1185">Reference proteome</keyword>
<evidence type="ECO:0000256" key="1">
    <source>
        <dbReference type="SAM" id="MobiDB-lite"/>
    </source>
</evidence>
<feature type="domain" description="CRIB" evidence="2">
    <location>
        <begin position="49"/>
        <end position="62"/>
    </location>
</feature>
<protein>
    <recommendedName>
        <fullName evidence="2">CRIB domain-containing protein</fullName>
    </recommendedName>
</protein>
<evidence type="ECO:0000259" key="2">
    <source>
        <dbReference type="PROSITE" id="PS50108"/>
    </source>
</evidence>
<dbReference type="PROSITE" id="PS50108">
    <property type="entry name" value="CRIB"/>
    <property type="match status" value="1"/>
</dbReference>
<feature type="compositionally biased region" description="Polar residues" evidence="1">
    <location>
        <begin position="161"/>
        <end position="183"/>
    </location>
</feature>
<dbReference type="InterPro" id="IPR000095">
    <property type="entry name" value="CRIB_dom"/>
</dbReference>
<reference evidence="3 4" key="1">
    <citation type="journal article" date="2016" name="Mol. Biol. Evol.">
        <title>Comparative Genomics of Early-Diverging Mushroom-Forming Fungi Provides Insights into the Origins of Lignocellulose Decay Capabilities.</title>
        <authorList>
            <person name="Nagy L.G."/>
            <person name="Riley R."/>
            <person name="Tritt A."/>
            <person name="Adam C."/>
            <person name="Daum C."/>
            <person name="Floudas D."/>
            <person name="Sun H."/>
            <person name="Yadav J.S."/>
            <person name="Pangilinan J."/>
            <person name="Larsson K.H."/>
            <person name="Matsuura K."/>
            <person name="Barry K."/>
            <person name="Labutti K."/>
            <person name="Kuo R."/>
            <person name="Ohm R.A."/>
            <person name="Bhattacharya S.S."/>
            <person name="Shirouzu T."/>
            <person name="Yoshinaga Y."/>
            <person name="Martin F.M."/>
            <person name="Grigoriev I.V."/>
            <person name="Hibbett D.S."/>
        </authorList>
    </citation>
    <scope>NUCLEOTIDE SEQUENCE [LARGE SCALE GENOMIC DNA]</scope>
    <source>
        <strain evidence="3 4">HHB9708</strain>
    </source>
</reference>
<feature type="region of interest" description="Disordered" evidence="1">
    <location>
        <begin position="161"/>
        <end position="235"/>
    </location>
</feature>
<dbReference type="Proteomes" id="UP000076722">
    <property type="component" value="Unassembled WGS sequence"/>
</dbReference>
<accession>A0A164TRM0</accession>